<dbReference type="Proteomes" id="UP001275084">
    <property type="component" value="Unassembled WGS sequence"/>
</dbReference>
<keyword evidence="2" id="KW-0812">Transmembrane</keyword>
<evidence type="ECO:0000256" key="1">
    <source>
        <dbReference type="SAM" id="MobiDB-lite"/>
    </source>
</evidence>
<proteinExistence type="predicted"/>
<gene>
    <name evidence="3" type="ORF">B0T25DRAFT_491624</name>
</gene>
<evidence type="ECO:0000256" key="2">
    <source>
        <dbReference type="SAM" id="Phobius"/>
    </source>
</evidence>
<reference evidence="3" key="2">
    <citation type="submission" date="2023-06" db="EMBL/GenBank/DDBJ databases">
        <authorList>
            <consortium name="Lawrence Berkeley National Laboratory"/>
            <person name="Haridas S."/>
            <person name="Hensen N."/>
            <person name="Bonometti L."/>
            <person name="Westerberg I."/>
            <person name="Brannstrom I.O."/>
            <person name="Guillou S."/>
            <person name="Cros-Aarteil S."/>
            <person name="Calhoun S."/>
            <person name="Kuo A."/>
            <person name="Mondo S."/>
            <person name="Pangilinan J."/>
            <person name="Riley R."/>
            <person name="Labutti K."/>
            <person name="Andreopoulos B."/>
            <person name="Lipzen A."/>
            <person name="Chen C."/>
            <person name="Yanf M."/>
            <person name="Daum C."/>
            <person name="Ng V."/>
            <person name="Clum A."/>
            <person name="Steindorff A."/>
            <person name="Ohm R."/>
            <person name="Martin F."/>
            <person name="Silar P."/>
            <person name="Natvig D."/>
            <person name="Lalanne C."/>
            <person name="Gautier V."/>
            <person name="Ament-Velasquez S.L."/>
            <person name="Kruys A."/>
            <person name="Hutchinson M.I."/>
            <person name="Powell A.J."/>
            <person name="Barry K."/>
            <person name="Miller A.N."/>
            <person name="Grigoriev I.V."/>
            <person name="Debuchy R."/>
            <person name="Gladieux P."/>
            <person name="Thoren M.H."/>
            <person name="Johannesson H."/>
        </authorList>
    </citation>
    <scope>NUCLEOTIDE SEQUENCE</scope>
    <source>
        <strain evidence="3">CBS 955.72</strain>
    </source>
</reference>
<name>A0AAJ0HUW1_9PEZI</name>
<feature type="transmembrane region" description="Helical" evidence="2">
    <location>
        <begin position="570"/>
        <end position="589"/>
    </location>
</feature>
<keyword evidence="2" id="KW-0472">Membrane</keyword>
<feature type="compositionally biased region" description="Polar residues" evidence="1">
    <location>
        <begin position="1"/>
        <end position="23"/>
    </location>
</feature>
<keyword evidence="4" id="KW-1185">Reference proteome</keyword>
<reference evidence="3" key="1">
    <citation type="journal article" date="2023" name="Mol. Phylogenet. Evol.">
        <title>Genome-scale phylogeny and comparative genomics of the fungal order Sordariales.</title>
        <authorList>
            <person name="Hensen N."/>
            <person name="Bonometti L."/>
            <person name="Westerberg I."/>
            <person name="Brannstrom I.O."/>
            <person name="Guillou S."/>
            <person name="Cros-Aarteil S."/>
            <person name="Calhoun S."/>
            <person name="Haridas S."/>
            <person name="Kuo A."/>
            <person name="Mondo S."/>
            <person name="Pangilinan J."/>
            <person name="Riley R."/>
            <person name="LaButti K."/>
            <person name="Andreopoulos B."/>
            <person name="Lipzen A."/>
            <person name="Chen C."/>
            <person name="Yan M."/>
            <person name="Daum C."/>
            <person name="Ng V."/>
            <person name="Clum A."/>
            <person name="Steindorff A."/>
            <person name="Ohm R.A."/>
            <person name="Martin F."/>
            <person name="Silar P."/>
            <person name="Natvig D.O."/>
            <person name="Lalanne C."/>
            <person name="Gautier V."/>
            <person name="Ament-Velasquez S.L."/>
            <person name="Kruys A."/>
            <person name="Hutchinson M.I."/>
            <person name="Powell A.J."/>
            <person name="Barry K."/>
            <person name="Miller A.N."/>
            <person name="Grigoriev I.V."/>
            <person name="Debuchy R."/>
            <person name="Gladieux P."/>
            <person name="Hiltunen Thoren M."/>
            <person name="Johannesson H."/>
        </authorList>
    </citation>
    <scope>NUCLEOTIDE SEQUENCE</scope>
    <source>
        <strain evidence="3">CBS 955.72</strain>
    </source>
</reference>
<dbReference type="EMBL" id="JAUIQD010000001">
    <property type="protein sequence ID" value="KAK3363171.1"/>
    <property type="molecule type" value="Genomic_DNA"/>
</dbReference>
<accession>A0AAJ0HUW1</accession>
<feature type="region of interest" description="Disordered" evidence="1">
    <location>
        <begin position="164"/>
        <end position="185"/>
    </location>
</feature>
<organism evidence="3 4">
    <name type="scientific">Lasiosphaeria hispida</name>
    <dbReference type="NCBI Taxonomy" id="260671"/>
    <lineage>
        <taxon>Eukaryota</taxon>
        <taxon>Fungi</taxon>
        <taxon>Dikarya</taxon>
        <taxon>Ascomycota</taxon>
        <taxon>Pezizomycotina</taxon>
        <taxon>Sordariomycetes</taxon>
        <taxon>Sordariomycetidae</taxon>
        <taxon>Sordariales</taxon>
        <taxon>Lasiosphaeriaceae</taxon>
        <taxon>Lasiosphaeria</taxon>
    </lineage>
</organism>
<comment type="caution">
    <text evidence="3">The sequence shown here is derived from an EMBL/GenBank/DDBJ whole genome shotgun (WGS) entry which is preliminary data.</text>
</comment>
<evidence type="ECO:0000313" key="3">
    <source>
        <dbReference type="EMBL" id="KAK3363171.1"/>
    </source>
</evidence>
<protein>
    <submittedName>
        <fullName evidence="3">Uncharacterized protein</fullName>
    </submittedName>
</protein>
<feature type="region of interest" description="Disordered" evidence="1">
    <location>
        <begin position="1"/>
        <end position="27"/>
    </location>
</feature>
<sequence>MSGTAAASGGSMPSGNQGGQCNHESPDSADKNYMAAIHALMVAMAKQNSIQIPAEALPARPRITDKIDPGRWRYESEKTINYQLQQRPIAEACSSEEWKQIFERFCSTGLTIARRDHPLSTDLVNILSWTVPQPKDLHPAQVDYDEFSYDEGGYVCRLRQEDLATTNASDPPRKPSETSPGSHGRVISEYMVTQPTTDESPIGQRFGREWKFRLNGLSDNMLFSIAAAQLCRAADCHDEDLAKTGKYNPLGSARQRLAKCFLTQFGDTWAQSQNLWGTSDHRWTGSAKFNKSSWEDLVFQYHMRAFIALPLERPWERRLGPGLIRESGTLRDEKNARNLGILEVRYSVGLKTTWRLDFPVFSLITMTDTTESLQGCGNLWGRNEWETAGIHPSVRATGTAAFAFRIQSLLPEWEAHWSRLIDNIGKLPNANLSSVLSQTHWHETMVDAADLGLPSFYSAVIQILRISADWIQESMDDLRQTVDDMERLYLASTADGQFATFLPPESKARDAATKVFKQNWESVILQQQRLGNALLVRIAKKMEETKSLRDSFFNATTVSEARKSTQVNHYILVFTVVTVFYLPLSFVAVHPRQTTWFIITITLVSGVTYLVSWLSMWVIGNPTRRRSFADAYARLNLRALVEWVPRLPKGGKEGESLSPSC</sequence>
<keyword evidence="2" id="KW-1133">Transmembrane helix</keyword>
<feature type="transmembrane region" description="Helical" evidence="2">
    <location>
        <begin position="595"/>
        <end position="619"/>
    </location>
</feature>
<evidence type="ECO:0000313" key="4">
    <source>
        <dbReference type="Proteomes" id="UP001275084"/>
    </source>
</evidence>
<dbReference type="AlphaFoldDB" id="A0AAJ0HUW1"/>